<organism evidence="4 5">
    <name type="scientific">Cardiobacterium valvarum</name>
    <dbReference type="NCBI Taxonomy" id="194702"/>
    <lineage>
        <taxon>Bacteria</taxon>
        <taxon>Pseudomonadati</taxon>
        <taxon>Pseudomonadota</taxon>
        <taxon>Gammaproteobacteria</taxon>
        <taxon>Cardiobacteriales</taxon>
        <taxon>Cardiobacteriaceae</taxon>
        <taxon>Cardiobacterium</taxon>
    </lineage>
</organism>
<evidence type="ECO:0000313" key="5">
    <source>
        <dbReference type="Proteomes" id="UP000254572"/>
    </source>
</evidence>
<dbReference type="Proteomes" id="UP000254572">
    <property type="component" value="Unassembled WGS sequence"/>
</dbReference>
<keyword evidence="3" id="KW-0732">Signal</keyword>
<comment type="similarity">
    <text evidence="2">Belongs to the N-Me-Phe pilin family.</text>
</comment>
<sequence length="279" mass="30977">MAKNIYPLGLAVLLALAPTAYAADTQDIEKGKEQVKEAGFFIGQQIEVIENNSRYGDMPADNATAGLAAAEDLNNKYIREIKIGETLFGDKMPGAVTATFYNDEPTIPELRGKKISIMPINSRYQSCASNIESLYFPKEMSVCAYITNKKELKTYNDHILMKDQTAEMHKLASSLRADVTETRGNKGVWPEDNKTSGLAEPFDIRGKYVKEVRVGVNLSGDKQPGVITATLYNEEPVAPELRGKKLSYVPSVKDGAYQWDCVSNIDSQYLPEHCRHVDK</sequence>
<dbReference type="Pfam" id="PF00114">
    <property type="entry name" value="Pilin"/>
    <property type="match status" value="1"/>
</dbReference>
<evidence type="ECO:0000256" key="2">
    <source>
        <dbReference type="ARBA" id="ARBA00005233"/>
    </source>
</evidence>
<dbReference type="InterPro" id="IPR045584">
    <property type="entry name" value="Pilin-like"/>
</dbReference>
<evidence type="ECO:0000256" key="3">
    <source>
        <dbReference type="SAM" id="SignalP"/>
    </source>
</evidence>
<dbReference type="GO" id="GO:0016020">
    <property type="term" value="C:membrane"/>
    <property type="evidence" value="ECO:0007669"/>
    <property type="project" value="UniProtKB-SubCell"/>
</dbReference>
<dbReference type="RefSeq" id="WP_172542272.1">
    <property type="nucleotide sequence ID" value="NZ_JBHLZC010000004.1"/>
</dbReference>
<protein>
    <submittedName>
        <fullName evidence="4">Pilin</fullName>
    </submittedName>
</protein>
<dbReference type="SUPFAM" id="SSF54523">
    <property type="entry name" value="Pili subunits"/>
    <property type="match status" value="1"/>
</dbReference>
<dbReference type="GO" id="GO:0009289">
    <property type="term" value="C:pilus"/>
    <property type="evidence" value="ECO:0007669"/>
    <property type="project" value="InterPro"/>
</dbReference>
<feature type="chain" id="PRO_5016888057" evidence="3">
    <location>
        <begin position="23"/>
        <end position="279"/>
    </location>
</feature>
<accession>A0A381E8W4</accession>
<reference evidence="4 5" key="1">
    <citation type="submission" date="2018-06" db="EMBL/GenBank/DDBJ databases">
        <authorList>
            <consortium name="Pathogen Informatics"/>
            <person name="Doyle S."/>
        </authorList>
    </citation>
    <scope>NUCLEOTIDE SEQUENCE [LARGE SCALE GENOMIC DNA]</scope>
    <source>
        <strain evidence="4 5">NCTC13294</strain>
    </source>
</reference>
<dbReference type="AlphaFoldDB" id="A0A381E8W4"/>
<proteinExistence type="inferred from homology"/>
<name>A0A381E8W4_9GAMM</name>
<comment type="subcellular location">
    <subcellularLocation>
        <location evidence="1">Membrane</location>
        <topology evidence="1">Single-pass membrane protein</topology>
    </subcellularLocation>
</comment>
<dbReference type="EMBL" id="UFUW01000001">
    <property type="protein sequence ID" value="SUX23349.1"/>
    <property type="molecule type" value="Genomic_DNA"/>
</dbReference>
<gene>
    <name evidence="4" type="primary">pilE1_1</name>
    <name evidence="4" type="ORF">NCTC13294_01495</name>
</gene>
<dbReference type="GO" id="GO:0007155">
    <property type="term" value="P:cell adhesion"/>
    <property type="evidence" value="ECO:0007669"/>
    <property type="project" value="InterPro"/>
</dbReference>
<evidence type="ECO:0000313" key="4">
    <source>
        <dbReference type="EMBL" id="SUX23349.1"/>
    </source>
</evidence>
<keyword evidence="5" id="KW-1185">Reference proteome</keyword>
<dbReference type="Gene3D" id="3.30.700.10">
    <property type="entry name" value="Glycoprotein, Type 4 Pilin"/>
    <property type="match status" value="2"/>
</dbReference>
<feature type="signal peptide" evidence="3">
    <location>
        <begin position="1"/>
        <end position="22"/>
    </location>
</feature>
<dbReference type="InterPro" id="IPR001082">
    <property type="entry name" value="Pilin"/>
</dbReference>
<evidence type="ECO:0000256" key="1">
    <source>
        <dbReference type="ARBA" id="ARBA00004167"/>
    </source>
</evidence>